<feature type="transmembrane region" description="Helical" evidence="5">
    <location>
        <begin position="102"/>
        <end position="124"/>
    </location>
</feature>
<dbReference type="PANTHER" id="PTHR23501:SF154">
    <property type="entry name" value="MULTIDRUG-EFFLUX TRANSPORTER RV1634-RELATED"/>
    <property type="match status" value="1"/>
</dbReference>
<accession>A0ABW9ADC8</accession>
<proteinExistence type="predicted"/>
<dbReference type="EMBL" id="JAQQFM010000006">
    <property type="protein sequence ID" value="MFL9925427.1"/>
    <property type="molecule type" value="Genomic_DNA"/>
</dbReference>
<feature type="transmembrane region" description="Helical" evidence="5">
    <location>
        <begin position="189"/>
        <end position="209"/>
    </location>
</feature>
<dbReference type="InterPro" id="IPR020846">
    <property type="entry name" value="MFS_dom"/>
</dbReference>
<gene>
    <name evidence="7" type="ORF">PQR62_14205</name>
</gene>
<organism evidence="7 8">
    <name type="scientific">Herbaspirillum lusitanum</name>
    <dbReference type="NCBI Taxonomy" id="213312"/>
    <lineage>
        <taxon>Bacteria</taxon>
        <taxon>Pseudomonadati</taxon>
        <taxon>Pseudomonadota</taxon>
        <taxon>Betaproteobacteria</taxon>
        <taxon>Burkholderiales</taxon>
        <taxon>Oxalobacteraceae</taxon>
        <taxon>Herbaspirillum</taxon>
    </lineage>
</organism>
<feature type="transmembrane region" description="Helical" evidence="5">
    <location>
        <begin position="461"/>
        <end position="480"/>
    </location>
</feature>
<dbReference type="SUPFAM" id="SSF103473">
    <property type="entry name" value="MFS general substrate transporter"/>
    <property type="match status" value="1"/>
</dbReference>
<feature type="transmembrane region" description="Helical" evidence="5">
    <location>
        <begin position="130"/>
        <end position="147"/>
    </location>
</feature>
<evidence type="ECO:0000256" key="5">
    <source>
        <dbReference type="SAM" id="Phobius"/>
    </source>
</evidence>
<feature type="transmembrane region" description="Helical" evidence="5">
    <location>
        <begin position="323"/>
        <end position="342"/>
    </location>
</feature>
<dbReference type="Pfam" id="PF07690">
    <property type="entry name" value="MFS_1"/>
    <property type="match status" value="1"/>
</dbReference>
<feature type="domain" description="Major facilitator superfamily (MFS) profile" evidence="6">
    <location>
        <begin position="36"/>
        <end position="485"/>
    </location>
</feature>
<feature type="transmembrane region" description="Helical" evidence="5">
    <location>
        <begin position="37"/>
        <end position="58"/>
    </location>
</feature>
<name>A0ABW9ADC8_9BURK</name>
<keyword evidence="8" id="KW-1185">Reference proteome</keyword>
<dbReference type="Proteomes" id="UP001629246">
    <property type="component" value="Unassembled WGS sequence"/>
</dbReference>
<dbReference type="PRINTS" id="PR01035">
    <property type="entry name" value="TCRTETA"/>
</dbReference>
<feature type="transmembrane region" description="Helical" evidence="5">
    <location>
        <begin position="385"/>
        <end position="407"/>
    </location>
</feature>
<evidence type="ECO:0000256" key="4">
    <source>
        <dbReference type="ARBA" id="ARBA00023136"/>
    </source>
</evidence>
<sequence>MNNNTRSEPPVPDTSASSAAASASWGELFDRRNIWRALALTGGVALHAINVHIVTTILPSVVRDIGGLDYYAWNITLFVAASIVGSALTSKLLDLLGARPTYLLALLVFVAGSLICAAAPQMLWMLAGRSVQGLGGGLLAALGYALIRVVFAPRLWSRAVALVSGMWGIATLLGPAVGGIFAESGNWRLAFWALLPVALLQALIVTMQLRGRGTAPVTGGSLPAFRIALLTASVLAIALAGQVQEPLWQIGGIVIGVLLAVWMARLDSRMRRAGATTVFPKGTYQPGSVMGKLFACVALLTIATTTEIFVPYFLQVIHGQPPLLAGYMTAAMAGGWSAASLISSGRSGASADRMVRSGPLIMAMALLALGVLLPQPPDLSPLLPWLQVLALAGAGLGVGLGWPHLLTRVLQSAERGEENLASSSITTAQLYAMAVGAALAGVAANGAGLVQPGGVEGAQMAARWLFAVFAAAPLLAAWLTRGLSRQLARSSAAQRSRTVEQGR</sequence>
<dbReference type="Gene3D" id="1.20.1250.20">
    <property type="entry name" value="MFS general substrate transporter like domains"/>
    <property type="match status" value="1"/>
</dbReference>
<keyword evidence="4 5" id="KW-0472">Membrane</keyword>
<feature type="transmembrane region" description="Helical" evidence="5">
    <location>
        <begin position="159"/>
        <end position="177"/>
    </location>
</feature>
<reference evidence="7 8" key="1">
    <citation type="journal article" date="2024" name="Chem. Sci.">
        <title>Discovery of megapolipeptins by genome mining of a Burkholderiales bacteria collection.</title>
        <authorList>
            <person name="Paulo B.S."/>
            <person name="Recchia M.J.J."/>
            <person name="Lee S."/>
            <person name="Fergusson C.H."/>
            <person name="Romanowski S.B."/>
            <person name="Hernandez A."/>
            <person name="Krull N."/>
            <person name="Liu D.Y."/>
            <person name="Cavanagh H."/>
            <person name="Bos A."/>
            <person name="Gray C.A."/>
            <person name="Murphy B.T."/>
            <person name="Linington R.G."/>
            <person name="Eustaquio A.S."/>
        </authorList>
    </citation>
    <scope>NUCLEOTIDE SEQUENCE [LARGE SCALE GENOMIC DNA]</scope>
    <source>
        <strain evidence="7 8">RL21-008-BIB-A</strain>
    </source>
</reference>
<dbReference type="PANTHER" id="PTHR23501">
    <property type="entry name" value="MAJOR FACILITATOR SUPERFAMILY"/>
    <property type="match status" value="1"/>
</dbReference>
<dbReference type="InterPro" id="IPR036259">
    <property type="entry name" value="MFS_trans_sf"/>
</dbReference>
<evidence type="ECO:0000256" key="3">
    <source>
        <dbReference type="ARBA" id="ARBA00022989"/>
    </source>
</evidence>
<feature type="transmembrane region" description="Helical" evidence="5">
    <location>
        <begin position="221"/>
        <end position="241"/>
    </location>
</feature>
<keyword evidence="3 5" id="KW-1133">Transmembrane helix</keyword>
<dbReference type="Gene3D" id="1.20.1720.10">
    <property type="entry name" value="Multidrug resistance protein D"/>
    <property type="match status" value="1"/>
</dbReference>
<evidence type="ECO:0000256" key="1">
    <source>
        <dbReference type="ARBA" id="ARBA00004141"/>
    </source>
</evidence>
<dbReference type="RefSeq" id="WP_408158620.1">
    <property type="nucleotide sequence ID" value="NZ_JAQQFM010000006.1"/>
</dbReference>
<evidence type="ECO:0000313" key="7">
    <source>
        <dbReference type="EMBL" id="MFL9925427.1"/>
    </source>
</evidence>
<dbReference type="InterPro" id="IPR001958">
    <property type="entry name" value="Tet-R_TetA/multi-R_MdtG-like"/>
</dbReference>
<dbReference type="PROSITE" id="PS50850">
    <property type="entry name" value="MFS"/>
    <property type="match status" value="1"/>
</dbReference>
<keyword evidence="2 5" id="KW-0812">Transmembrane</keyword>
<comment type="caution">
    <text evidence="7">The sequence shown here is derived from an EMBL/GenBank/DDBJ whole genome shotgun (WGS) entry which is preliminary data.</text>
</comment>
<dbReference type="InterPro" id="IPR011701">
    <property type="entry name" value="MFS"/>
</dbReference>
<feature type="transmembrane region" description="Helical" evidence="5">
    <location>
        <begin position="354"/>
        <end position="373"/>
    </location>
</feature>
<feature type="transmembrane region" description="Helical" evidence="5">
    <location>
        <begin position="293"/>
        <end position="317"/>
    </location>
</feature>
<feature type="transmembrane region" description="Helical" evidence="5">
    <location>
        <begin position="247"/>
        <end position="264"/>
    </location>
</feature>
<evidence type="ECO:0000256" key="2">
    <source>
        <dbReference type="ARBA" id="ARBA00022692"/>
    </source>
</evidence>
<feature type="transmembrane region" description="Helical" evidence="5">
    <location>
        <begin position="428"/>
        <end position="449"/>
    </location>
</feature>
<feature type="transmembrane region" description="Helical" evidence="5">
    <location>
        <begin position="70"/>
        <end position="90"/>
    </location>
</feature>
<comment type="subcellular location">
    <subcellularLocation>
        <location evidence="1">Membrane</location>
        <topology evidence="1">Multi-pass membrane protein</topology>
    </subcellularLocation>
</comment>
<evidence type="ECO:0000259" key="6">
    <source>
        <dbReference type="PROSITE" id="PS50850"/>
    </source>
</evidence>
<evidence type="ECO:0000313" key="8">
    <source>
        <dbReference type="Proteomes" id="UP001629246"/>
    </source>
</evidence>
<protein>
    <submittedName>
        <fullName evidence="7">MFS transporter</fullName>
    </submittedName>
</protein>